<comment type="similarity">
    <text evidence="2">Belongs to the methyl-accepting chemotaxis (MCP) protein family.</text>
</comment>
<reference evidence="6 7" key="1">
    <citation type="submission" date="2020-08" db="EMBL/GenBank/DDBJ databases">
        <title>Genomic Encyclopedia of Type Strains, Phase IV (KMG-IV): sequencing the most valuable type-strain genomes for metagenomic binning, comparative biology and taxonomic classification.</title>
        <authorList>
            <person name="Goeker M."/>
        </authorList>
    </citation>
    <scope>NUCLEOTIDE SEQUENCE [LARGE SCALE GENOMIC DNA]</scope>
    <source>
        <strain evidence="6 7">DSM 11590</strain>
    </source>
</reference>
<evidence type="ECO:0000313" key="6">
    <source>
        <dbReference type="EMBL" id="MBB6211005.1"/>
    </source>
</evidence>
<evidence type="ECO:0000256" key="1">
    <source>
        <dbReference type="ARBA" id="ARBA00023224"/>
    </source>
</evidence>
<dbReference type="PROSITE" id="PS50885">
    <property type="entry name" value="HAMP"/>
    <property type="match status" value="1"/>
</dbReference>
<name>A0A7X0DMI1_NOVIT</name>
<dbReference type="Pfam" id="PF00015">
    <property type="entry name" value="MCPsignal"/>
    <property type="match status" value="1"/>
</dbReference>
<dbReference type="SMART" id="SM00283">
    <property type="entry name" value="MA"/>
    <property type="match status" value="1"/>
</dbReference>
<dbReference type="RefSeq" id="WP_184263812.1">
    <property type="nucleotide sequence ID" value="NZ_JACIIX010000008.1"/>
</dbReference>
<dbReference type="SUPFAM" id="SSF58104">
    <property type="entry name" value="Methyl-accepting chemotaxis protein (MCP) signaling domain"/>
    <property type="match status" value="1"/>
</dbReference>
<dbReference type="GO" id="GO:0004888">
    <property type="term" value="F:transmembrane signaling receptor activity"/>
    <property type="evidence" value="ECO:0007669"/>
    <property type="project" value="InterPro"/>
</dbReference>
<keyword evidence="1 3" id="KW-0807">Transducer</keyword>
<dbReference type="EMBL" id="JACIIX010000008">
    <property type="protein sequence ID" value="MBB6211005.1"/>
    <property type="molecule type" value="Genomic_DNA"/>
</dbReference>
<dbReference type="Gene3D" id="1.10.287.950">
    <property type="entry name" value="Methyl-accepting chemotaxis protein"/>
    <property type="match status" value="1"/>
</dbReference>
<dbReference type="AlphaFoldDB" id="A0A7X0DMI1"/>
<feature type="domain" description="Methyl-accepting transducer" evidence="4">
    <location>
        <begin position="309"/>
        <end position="545"/>
    </location>
</feature>
<dbReference type="GO" id="GO:0007165">
    <property type="term" value="P:signal transduction"/>
    <property type="evidence" value="ECO:0007669"/>
    <property type="project" value="UniProtKB-KW"/>
</dbReference>
<evidence type="ECO:0000259" key="4">
    <source>
        <dbReference type="PROSITE" id="PS50111"/>
    </source>
</evidence>
<protein>
    <submittedName>
        <fullName evidence="6">Methyl-accepting chemotaxis protein</fullName>
    </submittedName>
</protein>
<comment type="caution">
    <text evidence="6">The sequence shown here is derived from an EMBL/GenBank/DDBJ whole genome shotgun (WGS) entry which is preliminary data.</text>
</comment>
<dbReference type="Gene3D" id="6.10.340.10">
    <property type="match status" value="1"/>
</dbReference>
<dbReference type="GO" id="GO:0006935">
    <property type="term" value="P:chemotaxis"/>
    <property type="evidence" value="ECO:0007669"/>
    <property type="project" value="InterPro"/>
</dbReference>
<dbReference type="PROSITE" id="PS50111">
    <property type="entry name" value="CHEMOTAXIS_TRANSDUC_2"/>
    <property type="match status" value="1"/>
</dbReference>
<dbReference type="PRINTS" id="PR00260">
    <property type="entry name" value="CHEMTRNSDUCR"/>
</dbReference>
<feature type="domain" description="HAMP" evidence="5">
    <location>
        <begin position="216"/>
        <end position="269"/>
    </location>
</feature>
<keyword evidence="7" id="KW-1185">Reference proteome</keyword>
<evidence type="ECO:0000313" key="7">
    <source>
        <dbReference type="Proteomes" id="UP000544872"/>
    </source>
</evidence>
<dbReference type="InterPro" id="IPR003660">
    <property type="entry name" value="HAMP_dom"/>
</dbReference>
<dbReference type="PANTHER" id="PTHR32089:SF112">
    <property type="entry name" value="LYSOZYME-LIKE PROTEIN-RELATED"/>
    <property type="match status" value="1"/>
</dbReference>
<evidence type="ECO:0000256" key="3">
    <source>
        <dbReference type="PROSITE-ProRule" id="PRU00284"/>
    </source>
</evidence>
<accession>A0A7X0DMI1</accession>
<dbReference type="SMART" id="SM00304">
    <property type="entry name" value="HAMP"/>
    <property type="match status" value="1"/>
</dbReference>
<dbReference type="PANTHER" id="PTHR32089">
    <property type="entry name" value="METHYL-ACCEPTING CHEMOTAXIS PROTEIN MCPB"/>
    <property type="match status" value="1"/>
</dbReference>
<evidence type="ECO:0000256" key="2">
    <source>
        <dbReference type="ARBA" id="ARBA00029447"/>
    </source>
</evidence>
<dbReference type="InterPro" id="IPR004089">
    <property type="entry name" value="MCPsignal_dom"/>
</dbReference>
<dbReference type="Proteomes" id="UP000544872">
    <property type="component" value="Unassembled WGS sequence"/>
</dbReference>
<evidence type="ECO:0000259" key="5">
    <source>
        <dbReference type="PROSITE" id="PS50885"/>
    </source>
</evidence>
<proteinExistence type="inferred from homology"/>
<organism evidence="6 7">
    <name type="scientific">Novispirillum itersonii</name>
    <name type="common">Aquaspirillum itersonii</name>
    <dbReference type="NCBI Taxonomy" id="189"/>
    <lineage>
        <taxon>Bacteria</taxon>
        <taxon>Pseudomonadati</taxon>
        <taxon>Pseudomonadota</taxon>
        <taxon>Alphaproteobacteria</taxon>
        <taxon>Rhodospirillales</taxon>
        <taxon>Novispirillaceae</taxon>
        <taxon>Novispirillum</taxon>
    </lineage>
</organism>
<gene>
    <name evidence="6" type="ORF">FHS48_002435</name>
</gene>
<dbReference type="InterPro" id="IPR004090">
    <property type="entry name" value="Chemotax_Me-accpt_rcpt"/>
</dbReference>
<sequence>MASLASMRILTKVSLLVGVLLALLIVVSGIGLTALSMIKTKTEGLAVSSTLTDAVNVLEKSVLRLPRSEVQIAADVSVLDAAKKDIDRYRTTVEAAFTDARSVATPAQKAALDDIHDKYLTYTKNLQSTLTVAEGITSVSLSEAQSRLLTETRSSQADATTMRKALEDFSAAVTAEADALTEATKSTAGAVQVTLVATAAAGLLVGVVFGVYIARYGIALPLGRGVSALNGLAAGNLEVTIPDTDRKDEVGDIARGLMVFRENAIARREADARERAAMEERAERARQIEAMTDDFDRKVSTLVEHLHEQASELQGSAENMAAIAEETSRQSDSVAAASSQLSSNVQTVASATEELAASITEISRQITTSSQQAEQATATAENVSRQVQSLAQTAEQISSVVGLITSIAGQTNLLALNATIEAARAGDAGKGFAVVANEVKSLATQTARATDEIGVQIARVQAETQNAVAAIAEVAGAIRLLSDQSVTIAAAIEQQDSATKEIARTVEEASAGTQTVSDTIVGVNQASQETGACATQVLTAATVLSDRSTEMRSLINGFLQGVKAV</sequence>
<dbReference type="GO" id="GO:0016020">
    <property type="term" value="C:membrane"/>
    <property type="evidence" value="ECO:0007669"/>
    <property type="project" value="InterPro"/>
</dbReference>